<organism evidence="5 6">
    <name type="scientific">Ignisphaera aggregans</name>
    <dbReference type="NCBI Taxonomy" id="334771"/>
    <lineage>
        <taxon>Archaea</taxon>
        <taxon>Thermoproteota</taxon>
        <taxon>Thermoprotei</taxon>
        <taxon>Desulfurococcales</taxon>
        <taxon>Desulfurococcaceae</taxon>
        <taxon>Ignisphaera</taxon>
    </lineage>
</organism>
<evidence type="ECO:0000313" key="5">
    <source>
        <dbReference type="EMBL" id="HIP56471.1"/>
    </source>
</evidence>
<dbReference type="PANTHER" id="PTHR43668:SF2">
    <property type="entry name" value="ALLANTOINASE"/>
    <property type="match status" value="1"/>
</dbReference>
<comment type="cofactor">
    <cofactor evidence="1">
        <name>Zn(2+)</name>
        <dbReference type="ChEBI" id="CHEBI:29105"/>
    </cofactor>
</comment>
<keyword evidence="2" id="KW-0479">Metal-binding</keyword>
<dbReference type="SUPFAM" id="SSF51556">
    <property type="entry name" value="Metallo-dependent hydrolases"/>
    <property type="match status" value="1"/>
</dbReference>
<comment type="caution">
    <text evidence="5">The sequence shown here is derived from an EMBL/GenBank/DDBJ whole genome shotgun (WGS) entry which is preliminary data.</text>
</comment>
<feature type="domain" description="Amidohydrolase-related" evidence="4">
    <location>
        <begin position="49"/>
        <end position="121"/>
    </location>
</feature>
<name>A0A832YWW5_9CREN</name>
<dbReference type="AlphaFoldDB" id="A0A832YWW5"/>
<evidence type="ECO:0000259" key="4">
    <source>
        <dbReference type="Pfam" id="PF01979"/>
    </source>
</evidence>
<evidence type="ECO:0000256" key="3">
    <source>
        <dbReference type="ARBA" id="ARBA00022801"/>
    </source>
</evidence>
<dbReference type="Gene3D" id="3.20.20.140">
    <property type="entry name" value="Metal-dependent hydrolases"/>
    <property type="match status" value="1"/>
</dbReference>
<dbReference type="GO" id="GO:0005737">
    <property type="term" value="C:cytoplasm"/>
    <property type="evidence" value="ECO:0007669"/>
    <property type="project" value="TreeGrafter"/>
</dbReference>
<accession>A0A832YWW5</accession>
<dbReference type="PANTHER" id="PTHR43668">
    <property type="entry name" value="ALLANTOINASE"/>
    <property type="match status" value="1"/>
</dbReference>
<dbReference type="Proteomes" id="UP000605805">
    <property type="component" value="Unassembled WGS sequence"/>
</dbReference>
<gene>
    <name evidence="5" type="ORF">EYH02_00125</name>
</gene>
<dbReference type="InterPro" id="IPR050138">
    <property type="entry name" value="DHOase/Allantoinase_Hydrolase"/>
</dbReference>
<protein>
    <submittedName>
        <fullName evidence="5">Dihydroorotase</fullName>
    </submittedName>
</protein>
<dbReference type="Pfam" id="PF01979">
    <property type="entry name" value="Amidohydro_1"/>
    <property type="match status" value="1"/>
</dbReference>
<dbReference type="NCBIfam" id="NF001541">
    <property type="entry name" value="PRK00369.1"/>
    <property type="match status" value="1"/>
</dbReference>
<evidence type="ECO:0000256" key="1">
    <source>
        <dbReference type="ARBA" id="ARBA00001947"/>
    </source>
</evidence>
<dbReference type="InterPro" id="IPR006680">
    <property type="entry name" value="Amidohydro-rel"/>
</dbReference>
<evidence type="ECO:0000313" key="6">
    <source>
        <dbReference type="Proteomes" id="UP000605805"/>
    </source>
</evidence>
<dbReference type="GO" id="GO:0004038">
    <property type="term" value="F:allantoinase activity"/>
    <property type="evidence" value="ECO:0007669"/>
    <property type="project" value="TreeGrafter"/>
</dbReference>
<sequence length="423" mass="47594">MRFLDPNDGIPIPITLIVDIERGVVIDRYSGFQYILNVDKHLDLSRCLALPGFIDIHVHLRGLELSYKEDEFSGTRAAVRGGYTAVVDMPNTKPRLDSIVALQHKLSALSIYSHCDYGVYAAVPHTSNTSYLKELLNLPGVMGFKIYPEDMEFVTYVLKVLDIHKLMIVHAENPKLLSECGAGSRWRCRSIETELSAIAKLNSIVKQYSDKRRVRIHITHVTNPLSVALAKSYGFTVDTCPHYLLLSSEHEIEMGCLAKVNPPLRSRNVQYSLASWLPMVDAIATDHAPHSLEEKKLPFELCPSGISSIEIAPLLILDLMMRGVIDIKTVMRLLSLGPANILRLCRWGCTARNCIASYTFIDLHKETHLENAVLESKAKYTPYRGSVRVRICATMVRGQLAYHQGEVYKPRVLPLTEVQRLCI</sequence>
<proteinExistence type="predicted"/>
<dbReference type="SUPFAM" id="SSF51338">
    <property type="entry name" value="Composite domain of metallo-dependent hydrolases"/>
    <property type="match status" value="2"/>
</dbReference>
<dbReference type="EMBL" id="DQTV01000004">
    <property type="protein sequence ID" value="HIP56471.1"/>
    <property type="molecule type" value="Genomic_DNA"/>
</dbReference>
<dbReference type="InterPro" id="IPR011059">
    <property type="entry name" value="Metal-dep_hydrolase_composite"/>
</dbReference>
<dbReference type="GO" id="GO:0046872">
    <property type="term" value="F:metal ion binding"/>
    <property type="evidence" value="ECO:0007669"/>
    <property type="project" value="UniProtKB-KW"/>
</dbReference>
<dbReference type="InterPro" id="IPR032466">
    <property type="entry name" value="Metal_Hydrolase"/>
</dbReference>
<evidence type="ECO:0000256" key="2">
    <source>
        <dbReference type="ARBA" id="ARBA00022723"/>
    </source>
</evidence>
<dbReference type="GO" id="GO:0006145">
    <property type="term" value="P:purine nucleobase catabolic process"/>
    <property type="evidence" value="ECO:0007669"/>
    <property type="project" value="TreeGrafter"/>
</dbReference>
<keyword evidence="3" id="KW-0378">Hydrolase</keyword>
<reference evidence="5" key="1">
    <citation type="journal article" date="2020" name="ISME J.">
        <title>Gammaproteobacteria mediating utilization of methyl-, sulfur- and petroleum organic compounds in deep ocean hydrothermal plumes.</title>
        <authorList>
            <person name="Zhou Z."/>
            <person name="Liu Y."/>
            <person name="Pan J."/>
            <person name="Cron B.R."/>
            <person name="Toner B.M."/>
            <person name="Anantharaman K."/>
            <person name="Breier J.A."/>
            <person name="Dick G.J."/>
            <person name="Li M."/>
        </authorList>
    </citation>
    <scope>NUCLEOTIDE SEQUENCE</scope>
    <source>
        <strain evidence="5">SZUA-1435</strain>
    </source>
</reference>
<dbReference type="PROSITE" id="PS00483">
    <property type="entry name" value="DIHYDROOROTASE_2"/>
    <property type="match status" value="1"/>
</dbReference>
<dbReference type="InterPro" id="IPR002195">
    <property type="entry name" value="Dihydroorotase_CS"/>
</dbReference>